<proteinExistence type="predicted"/>
<reference evidence="2" key="2">
    <citation type="submission" date="2009-11" db="EMBL/GenBank/DDBJ databases">
        <title>The Genome Sequence of Allomyces macrogynus strain ATCC 38327.</title>
        <authorList>
            <consortium name="The Broad Institute Genome Sequencing Platform"/>
            <person name="Russ C."/>
            <person name="Cuomo C."/>
            <person name="Shea T."/>
            <person name="Young S.K."/>
            <person name="Zeng Q."/>
            <person name="Koehrsen M."/>
            <person name="Haas B."/>
            <person name="Borodovsky M."/>
            <person name="Guigo R."/>
            <person name="Alvarado L."/>
            <person name="Berlin A."/>
            <person name="Borenstein D."/>
            <person name="Chen Z."/>
            <person name="Engels R."/>
            <person name="Freedman E."/>
            <person name="Gellesch M."/>
            <person name="Goldberg J."/>
            <person name="Griggs A."/>
            <person name="Gujja S."/>
            <person name="Heiman D."/>
            <person name="Hepburn T."/>
            <person name="Howarth C."/>
            <person name="Jen D."/>
            <person name="Larson L."/>
            <person name="Lewis B."/>
            <person name="Mehta T."/>
            <person name="Park D."/>
            <person name="Pearson M."/>
            <person name="Roberts A."/>
            <person name="Saif S."/>
            <person name="Shenoy N."/>
            <person name="Sisk P."/>
            <person name="Stolte C."/>
            <person name="Sykes S."/>
            <person name="Walk T."/>
            <person name="White J."/>
            <person name="Yandava C."/>
            <person name="Burger G."/>
            <person name="Gray M.W."/>
            <person name="Holland P.W.H."/>
            <person name="King N."/>
            <person name="Lang F.B.F."/>
            <person name="Roger A.J."/>
            <person name="Ruiz-Trillo I."/>
            <person name="Lander E."/>
            <person name="Nusbaum C."/>
        </authorList>
    </citation>
    <scope>NUCLEOTIDE SEQUENCE [LARGE SCALE GENOMIC DNA]</scope>
    <source>
        <strain evidence="2">ATCC 38327</strain>
    </source>
</reference>
<name>A0A0L0SYB2_ALLM3</name>
<accession>A0A0L0SYB2</accession>
<dbReference type="VEuPathDB" id="FungiDB:AMAG_11809"/>
<keyword evidence="2" id="KW-1185">Reference proteome</keyword>
<dbReference type="Proteomes" id="UP000054350">
    <property type="component" value="Unassembled WGS sequence"/>
</dbReference>
<gene>
    <name evidence="1" type="ORF">AMAG_11809</name>
</gene>
<organism evidence="1 2">
    <name type="scientific">Allomyces macrogynus (strain ATCC 38327)</name>
    <name type="common">Allomyces javanicus var. macrogynus</name>
    <dbReference type="NCBI Taxonomy" id="578462"/>
    <lineage>
        <taxon>Eukaryota</taxon>
        <taxon>Fungi</taxon>
        <taxon>Fungi incertae sedis</taxon>
        <taxon>Blastocladiomycota</taxon>
        <taxon>Blastocladiomycetes</taxon>
        <taxon>Blastocladiales</taxon>
        <taxon>Blastocladiaceae</taxon>
        <taxon>Allomyces</taxon>
    </lineage>
</organism>
<reference evidence="1 2" key="1">
    <citation type="submission" date="2009-11" db="EMBL/GenBank/DDBJ databases">
        <title>Annotation of Allomyces macrogynus ATCC 38327.</title>
        <authorList>
            <consortium name="The Broad Institute Genome Sequencing Platform"/>
            <person name="Russ C."/>
            <person name="Cuomo C."/>
            <person name="Burger G."/>
            <person name="Gray M.W."/>
            <person name="Holland P.W.H."/>
            <person name="King N."/>
            <person name="Lang F.B.F."/>
            <person name="Roger A.J."/>
            <person name="Ruiz-Trillo I."/>
            <person name="Young S.K."/>
            <person name="Zeng Q."/>
            <person name="Gargeya S."/>
            <person name="Fitzgerald M."/>
            <person name="Haas B."/>
            <person name="Abouelleil A."/>
            <person name="Alvarado L."/>
            <person name="Arachchi H.M."/>
            <person name="Berlin A."/>
            <person name="Chapman S.B."/>
            <person name="Gearin G."/>
            <person name="Goldberg J."/>
            <person name="Griggs A."/>
            <person name="Gujja S."/>
            <person name="Hansen M."/>
            <person name="Heiman D."/>
            <person name="Howarth C."/>
            <person name="Larimer J."/>
            <person name="Lui A."/>
            <person name="MacDonald P.J.P."/>
            <person name="McCowen C."/>
            <person name="Montmayeur A."/>
            <person name="Murphy C."/>
            <person name="Neiman D."/>
            <person name="Pearson M."/>
            <person name="Priest M."/>
            <person name="Roberts A."/>
            <person name="Saif S."/>
            <person name="Shea T."/>
            <person name="Sisk P."/>
            <person name="Stolte C."/>
            <person name="Sykes S."/>
            <person name="Wortman J."/>
            <person name="Nusbaum C."/>
            <person name="Birren B."/>
        </authorList>
    </citation>
    <scope>NUCLEOTIDE SEQUENCE [LARGE SCALE GENOMIC DNA]</scope>
    <source>
        <strain evidence="1 2">ATCC 38327</strain>
    </source>
</reference>
<evidence type="ECO:0000313" key="2">
    <source>
        <dbReference type="Proteomes" id="UP000054350"/>
    </source>
</evidence>
<evidence type="ECO:0000313" key="1">
    <source>
        <dbReference type="EMBL" id="KNE67339.1"/>
    </source>
</evidence>
<protein>
    <submittedName>
        <fullName evidence="1">Uncharacterized protein</fullName>
    </submittedName>
</protein>
<dbReference type="AlphaFoldDB" id="A0A0L0SYB2"/>
<dbReference type="EMBL" id="GG745353">
    <property type="protein sequence ID" value="KNE67339.1"/>
    <property type="molecule type" value="Genomic_DNA"/>
</dbReference>
<dbReference type="OrthoDB" id="5529433at2759"/>
<sequence length="195" mass="21564">MPGSTPAAPFQFPTKDDPRLLAAVNTCAPLFIKYVKCSRRAMTAAQSSPEYTSLIADHDRLIAANDKQSASRAKRRADNVLIMAMVRECGYVRSPLKSCLAEVSCADERTARDAYLASRPDLVMSAGQQAEAGGPVTDPRRAREFKAVAELEKGIEDCIRKYQFAMNVTWDKDTESFDLDKMSRVEIQVVKPGQL</sequence>